<dbReference type="EMBL" id="CAJPIZ010001918">
    <property type="protein sequence ID" value="CAG2104268.1"/>
    <property type="molecule type" value="Genomic_DNA"/>
</dbReference>
<name>A0A7R9KIE7_9ACAR</name>
<gene>
    <name evidence="1" type="ORF">OSB1V03_LOCUS4288</name>
</gene>
<evidence type="ECO:0000313" key="1">
    <source>
        <dbReference type="EMBL" id="CAD7623838.1"/>
    </source>
</evidence>
<protein>
    <submittedName>
        <fullName evidence="1">Uncharacterized protein</fullName>
    </submittedName>
</protein>
<dbReference type="AlphaFoldDB" id="A0A7R9KIE7"/>
<dbReference type="Proteomes" id="UP000759131">
    <property type="component" value="Unassembled WGS sequence"/>
</dbReference>
<reference evidence="1" key="1">
    <citation type="submission" date="2020-11" db="EMBL/GenBank/DDBJ databases">
        <authorList>
            <person name="Tran Van P."/>
        </authorList>
    </citation>
    <scope>NUCLEOTIDE SEQUENCE</scope>
</reference>
<evidence type="ECO:0000313" key="2">
    <source>
        <dbReference type="Proteomes" id="UP000759131"/>
    </source>
</evidence>
<dbReference type="EMBL" id="OC856493">
    <property type="protein sequence ID" value="CAD7623838.1"/>
    <property type="molecule type" value="Genomic_DNA"/>
</dbReference>
<proteinExistence type="predicted"/>
<accession>A0A7R9KIE7</accession>
<organism evidence="1">
    <name type="scientific">Medioppia subpectinata</name>
    <dbReference type="NCBI Taxonomy" id="1979941"/>
    <lineage>
        <taxon>Eukaryota</taxon>
        <taxon>Metazoa</taxon>
        <taxon>Ecdysozoa</taxon>
        <taxon>Arthropoda</taxon>
        <taxon>Chelicerata</taxon>
        <taxon>Arachnida</taxon>
        <taxon>Acari</taxon>
        <taxon>Acariformes</taxon>
        <taxon>Sarcoptiformes</taxon>
        <taxon>Oribatida</taxon>
        <taxon>Brachypylina</taxon>
        <taxon>Oppioidea</taxon>
        <taxon>Oppiidae</taxon>
        <taxon>Medioppia</taxon>
    </lineage>
</organism>
<sequence length="161" mass="18927">MNNFYEAFSHLRKALVSRHERKGIIIISYNEAIICSNDLYKTLVIATGGKVLLIHGMVGDQVVRCDENTTNYAQTFDKTIDKKYVAKVNFDDLEEMFVRTSTPHMFTGHRIYQIRCTHTLRTHLYLCFAYNWEHNDRSYPHKLHYSDTNPENRTALMTPLY</sequence>
<keyword evidence="2" id="KW-1185">Reference proteome</keyword>